<name>A0A383EUY7_9ZZZZ</name>
<sequence length="30" mass="3451">MIWMMILVVLGTLAQKDMGLFAVQEKYFSS</sequence>
<reference evidence="1" key="1">
    <citation type="submission" date="2018-05" db="EMBL/GenBank/DDBJ databases">
        <authorList>
            <person name="Lanie J.A."/>
            <person name="Ng W.-L."/>
            <person name="Kazmierczak K.M."/>
            <person name="Andrzejewski T.M."/>
            <person name="Davidsen T.M."/>
            <person name="Wayne K.J."/>
            <person name="Tettelin H."/>
            <person name="Glass J.I."/>
            <person name="Rusch D."/>
            <person name="Podicherti R."/>
            <person name="Tsui H.-C.T."/>
            <person name="Winkler M.E."/>
        </authorList>
    </citation>
    <scope>NUCLEOTIDE SEQUENCE</scope>
</reference>
<proteinExistence type="predicted"/>
<protein>
    <submittedName>
        <fullName evidence="1">Uncharacterized protein</fullName>
    </submittedName>
</protein>
<organism evidence="1">
    <name type="scientific">marine metagenome</name>
    <dbReference type="NCBI Taxonomy" id="408172"/>
    <lineage>
        <taxon>unclassified sequences</taxon>
        <taxon>metagenomes</taxon>
        <taxon>ecological metagenomes</taxon>
    </lineage>
</organism>
<accession>A0A383EUY7</accession>
<dbReference type="AlphaFoldDB" id="A0A383EUY7"/>
<evidence type="ECO:0000313" key="1">
    <source>
        <dbReference type="EMBL" id="SVE60459.1"/>
    </source>
</evidence>
<gene>
    <name evidence="1" type="ORF">METZ01_LOCUS513313</name>
</gene>
<feature type="non-terminal residue" evidence="1">
    <location>
        <position position="30"/>
    </location>
</feature>
<dbReference type="EMBL" id="UINC01228934">
    <property type="protein sequence ID" value="SVE60459.1"/>
    <property type="molecule type" value="Genomic_DNA"/>
</dbReference>